<keyword evidence="2" id="KW-0539">Nucleus</keyword>
<dbReference type="SUPFAM" id="SSF54160">
    <property type="entry name" value="Chromo domain-like"/>
    <property type="match status" value="2"/>
</dbReference>
<evidence type="ECO:0000256" key="3">
    <source>
        <dbReference type="SAM" id="MobiDB-lite"/>
    </source>
</evidence>
<dbReference type="AlphaFoldDB" id="A0A1D1URQ5"/>
<comment type="caution">
    <text evidence="5">The sequence shown here is derived from an EMBL/GenBank/DDBJ whole genome shotgun (WGS) entry which is preliminary data.</text>
</comment>
<keyword evidence="6" id="KW-1185">Reference proteome</keyword>
<proteinExistence type="predicted"/>
<dbReference type="Proteomes" id="UP000186922">
    <property type="component" value="Unassembled WGS sequence"/>
</dbReference>
<dbReference type="InterPro" id="IPR051219">
    <property type="entry name" value="Heterochromatin_chromo-domain"/>
</dbReference>
<feature type="region of interest" description="Disordered" evidence="3">
    <location>
        <begin position="106"/>
        <end position="200"/>
    </location>
</feature>
<feature type="domain" description="Chromo" evidence="4">
    <location>
        <begin position="393"/>
        <end position="443"/>
    </location>
</feature>
<dbReference type="OrthoDB" id="433924at2759"/>
<dbReference type="GO" id="GO:0005634">
    <property type="term" value="C:nucleus"/>
    <property type="evidence" value="ECO:0007669"/>
    <property type="project" value="UniProtKB-SubCell"/>
</dbReference>
<dbReference type="Gene3D" id="2.40.50.40">
    <property type="match status" value="2"/>
</dbReference>
<dbReference type="PANTHER" id="PTHR22812">
    <property type="entry name" value="CHROMOBOX PROTEIN"/>
    <property type="match status" value="1"/>
</dbReference>
<comment type="subcellular location">
    <subcellularLocation>
        <location evidence="1">Nucleus</location>
    </subcellularLocation>
</comment>
<sequence>MILPFILTFDPYNPGPSPSHRFPLCSRSLLPVPFCFLEQSNPLLFCVGWVVRRYRMATARLIESIREIRVVRQFLVKWKNRPEEDNTWINENELINMHNLAVAAATGDSSKMNDQRSSVSIQSPTVSDANREFSIDTASSEQPRASRRKSRTPLPARRTVPLSSHRKRRTVSPESPTQGGTGERGARAKSVFGQRGVKKTKKGLEVKSVGRKACGKSVSILPKLSSSGESSGNGNIVSELKRIGATSTPVPDTESDEEGGSQSSVANLDATTVKIVPSLPALPSFASIAATKPIAEAFSSGSPGGKHLARRSILMEKSRSPSKAAQVDRSQSQSLNDGMSSSIVSNEVPEPAVGPRIPRASAERPARRAAGRPSAQKKRPSTSRGKKQALPQYEVENVLGAKWTGTETWYLVQWKGYNSPDDNTWEDQYSMKDARDRVKEFENVYGIAGHKVPLIMSPEGETAEKLRTIKD</sequence>
<accession>A0A1D1URQ5</accession>
<dbReference type="CDD" id="cd00024">
    <property type="entry name" value="CD_CSD"/>
    <property type="match status" value="2"/>
</dbReference>
<dbReference type="InterPro" id="IPR016197">
    <property type="entry name" value="Chromo-like_dom_sf"/>
</dbReference>
<dbReference type="PROSITE" id="PS50013">
    <property type="entry name" value="CHROMO_2"/>
    <property type="match status" value="2"/>
</dbReference>
<dbReference type="Pfam" id="PF00385">
    <property type="entry name" value="Chromo"/>
    <property type="match status" value="2"/>
</dbReference>
<evidence type="ECO:0000259" key="4">
    <source>
        <dbReference type="PROSITE" id="PS50013"/>
    </source>
</evidence>
<name>A0A1D1URQ5_RAMVA</name>
<evidence type="ECO:0000313" key="5">
    <source>
        <dbReference type="EMBL" id="GAU89927.1"/>
    </source>
</evidence>
<feature type="region of interest" description="Disordered" evidence="3">
    <location>
        <begin position="316"/>
        <end position="390"/>
    </location>
</feature>
<gene>
    <name evidence="5" type="primary">RvY_02419-1</name>
    <name evidence="5" type="synonym">RvY_02419.1</name>
    <name evidence="5" type="ORF">RvY_02419</name>
</gene>
<feature type="compositionally biased region" description="Polar residues" evidence="3">
    <location>
        <begin position="328"/>
        <end position="345"/>
    </location>
</feature>
<dbReference type="InterPro" id="IPR000953">
    <property type="entry name" value="Chromo/chromo_shadow_dom"/>
</dbReference>
<evidence type="ECO:0000256" key="1">
    <source>
        <dbReference type="ARBA" id="ARBA00004123"/>
    </source>
</evidence>
<feature type="region of interest" description="Disordered" evidence="3">
    <location>
        <begin position="240"/>
        <end position="267"/>
    </location>
</feature>
<feature type="compositionally biased region" description="Basic residues" evidence="3">
    <location>
        <begin position="367"/>
        <end position="387"/>
    </location>
</feature>
<evidence type="ECO:0000256" key="2">
    <source>
        <dbReference type="ARBA" id="ARBA00023242"/>
    </source>
</evidence>
<feature type="domain" description="Chromo" evidence="4">
    <location>
        <begin position="60"/>
        <end position="94"/>
    </location>
</feature>
<reference evidence="5 6" key="1">
    <citation type="journal article" date="2016" name="Nat. Commun.">
        <title>Extremotolerant tardigrade genome and improved radiotolerance of human cultured cells by tardigrade-unique protein.</title>
        <authorList>
            <person name="Hashimoto T."/>
            <person name="Horikawa D.D."/>
            <person name="Saito Y."/>
            <person name="Kuwahara H."/>
            <person name="Kozuka-Hata H."/>
            <person name="Shin-I T."/>
            <person name="Minakuchi Y."/>
            <person name="Ohishi K."/>
            <person name="Motoyama A."/>
            <person name="Aizu T."/>
            <person name="Enomoto A."/>
            <person name="Kondo K."/>
            <person name="Tanaka S."/>
            <person name="Hara Y."/>
            <person name="Koshikawa S."/>
            <person name="Sagara H."/>
            <person name="Miura T."/>
            <person name="Yokobori S."/>
            <person name="Miyagawa K."/>
            <person name="Suzuki Y."/>
            <person name="Kubo T."/>
            <person name="Oyama M."/>
            <person name="Kohara Y."/>
            <person name="Fujiyama A."/>
            <person name="Arakawa K."/>
            <person name="Katayama T."/>
            <person name="Toyoda A."/>
            <person name="Kunieda T."/>
        </authorList>
    </citation>
    <scope>NUCLEOTIDE SEQUENCE [LARGE SCALE GENOMIC DNA]</scope>
    <source>
        <strain evidence="5 6">YOKOZUNA-1</strain>
    </source>
</reference>
<dbReference type="SMART" id="SM00298">
    <property type="entry name" value="CHROMO"/>
    <property type="match status" value="2"/>
</dbReference>
<dbReference type="EMBL" id="BDGG01000001">
    <property type="protein sequence ID" value="GAU89927.1"/>
    <property type="molecule type" value="Genomic_DNA"/>
</dbReference>
<protein>
    <recommendedName>
        <fullName evidence="4">Chromo domain-containing protein</fullName>
    </recommendedName>
</protein>
<dbReference type="InterPro" id="IPR023780">
    <property type="entry name" value="Chromo_domain"/>
</dbReference>
<feature type="compositionally biased region" description="Polar residues" evidence="3">
    <location>
        <begin position="107"/>
        <end position="128"/>
    </location>
</feature>
<organism evidence="5 6">
    <name type="scientific">Ramazzottius varieornatus</name>
    <name type="common">Water bear</name>
    <name type="synonym">Tardigrade</name>
    <dbReference type="NCBI Taxonomy" id="947166"/>
    <lineage>
        <taxon>Eukaryota</taxon>
        <taxon>Metazoa</taxon>
        <taxon>Ecdysozoa</taxon>
        <taxon>Tardigrada</taxon>
        <taxon>Eutardigrada</taxon>
        <taxon>Parachela</taxon>
        <taxon>Hypsibioidea</taxon>
        <taxon>Ramazzottiidae</taxon>
        <taxon>Ramazzottius</taxon>
    </lineage>
</organism>
<evidence type="ECO:0000313" key="6">
    <source>
        <dbReference type="Proteomes" id="UP000186922"/>
    </source>
</evidence>